<gene>
    <name evidence="10" type="primary">cysA_2</name>
    <name evidence="10" type="ORF">NCTC10684_02369</name>
</gene>
<dbReference type="Proteomes" id="UP000254701">
    <property type="component" value="Unassembled WGS sequence"/>
</dbReference>
<evidence type="ECO:0000313" key="10">
    <source>
        <dbReference type="EMBL" id="SUU89136.1"/>
    </source>
</evidence>
<evidence type="ECO:0000256" key="3">
    <source>
        <dbReference type="ARBA" id="ARBA00022475"/>
    </source>
</evidence>
<keyword evidence="5 10" id="KW-0067">ATP-binding</keyword>
<keyword evidence="6" id="KW-1278">Translocase</keyword>
<keyword evidence="3" id="KW-1003">Cell membrane</keyword>
<evidence type="ECO:0000256" key="7">
    <source>
        <dbReference type="ARBA" id="ARBA00023032"/>
    </source>
</evidence>
<evidence type="ECO:0000256" key="8">
    <source>
        <dbReference type="ARBA" id="ARBA00023136"/>
    </source>
</evidence>
<keyword evidence="10" id="KW-0378">Hydrolase</keyword>
<dbReference type="SUPFAM" id="SSF50331">
    <property type="entry name" value="MOP-like"/>
    <property type="match status" value="1"/>
</dbReference>
<evidence type="ECO:0000256" key="4">
    <source>
        <dbReference type="ARBA" id="ARBA00022741"/>
    </source>
</evidence>
<evidence type="ECO:0000256" key="6">
    <source>
        <dbReference type="ARBA" id="ARBA00022967"/>
    </source>
</evidence>
<dbReference type="PANTHER" id="PTHR42781:SF4">
    <property type="entry name" value="SPERMIDINE_PUTRESCINE IMPORT ATP-BINDING PROTEIN POTA"/>
    <property type="match status" value="1"/>
</dbReference>
<evidence type="ECO:0000256" key="2">
    <source>
        <dbReference type="ARBA" id="ARBA00022448"/>
    </source>
</evidence>
<dbReference type="SMART" id="SM00382">
    <property type="entry name" value="AAA"/>
    <property type="match status" value="1"/>
</dbReference>
<dbReference type="GO" id="GO:0015419">
    <property type="term" value="F:ABC-type sulfate transporter activity"/>
    <property type="evidence" value="ECO:0007669"/>
    <property type="project" value="InterPro"/>
</dbReference>
<dbReference type="NCBIfam" id="TIGR00968">
    <property type="entry name" value="3a0106s01"/>
    <property type="match status" value="1"/>
</dbReference>
<evidence type="ECO:0000256" key="5">
    <source>
        <dbReference type="ARBA" id="ARBA00022840"/>
    </source>
</evidence>
<dbReference type="InterPro" id="IPR003439">
    <property type="entry name" value="ABC_transporter-like_ATP-bd"/>
</dbReference>
<dbReference type="PROSITE" id="PS00211">
    <property type="entry name" value="ABC_TRANSPORTER_1"/>
    <property type="match status" value="1"/>
</dbReference>
<evidence type="ECO:0000256" key="1">
    <source>
        <dbReference type="ARBA" id="ARBA00005417"/>
    </source>
</evidence>
<dbReference type="SUPFAM" id="SSF52540">
    <property type="entry name" value="P-loop containing nucleoside triphosphate hydrolases"/>
    <property type="match status" value="1"/>
</dbReference>
<proteinExistence type="inferred from homology"/>
<dbReference type="EC" id="3.6.3.25" evidence="10"/>
<keyword evidence="8" id="KW-0472">Membrane</keyword>
<dbReference type="GO" id="GO:0005524">
    <property type="term" value="F:ATP binding"/>
    <property type="evidence" value="ECO:0007669"/>
    <property type="project" value="UniProtKB-KW"/>
</dbReference>
<dbReference type="InterPro" id="IPR017871">
    <property type="entry name" value="ABC_transporter-like_CS"/>
</dbReference>
<reference evidence="10 11" key="1">
    <citation type="submission" date="2018-06" db="EMBL/GenBank/DDBJ databases">
        <authorList>
            <consortium name="Pathogen Informatics"/>
            <person name="Doyle S."/>
        </authorList>
    </citation>
    <scope>NUCLEOTIDE SEQUENCE [LARGE SCALE GENOMIC DNA]</scope>
    <source>
        <strain evidence="10 11">NCTC10684</strain>
    </source>
</reference>
<accession>A0A380WLN5</accession>
<keyword evidence="4" id="KW-0547">Nucleotide-binding</keyword>
<keyword evidence="2" id="KW-0813">Transport</keyword>
<dbReference type="InterPro" id="IPR005666">
    <property type="entry name" value="Sulph_transpt1"/>
</dbReference>
<keyword evidence="7" id="KW-0764">Sulfate transport</keyword>
<dbReference type="PROSITE" id="PS50893">
    <property type="entry name" value="ABC_TRANSPORTER_2"/>
    <property type="match status" value="1"/>
</dbReference>
<organism evidence="10 11">
    <name type="scientific">Aminobacter aminovorans</name>
    <name type="common">Chelatobacter heintzii</name>
    <dbReference type="NCBI Taxonomy" id="83263"/>
    <lineage>
        <taxon>Bacteria</taxon>
        <taxon>Pseudomonadati</taxon>
        <taxon>Pseudomonadota</taxon>
        <taxon>Alphaproteobacteria</taxon>
        <taxon>Hyphomicrobiales</taxon>
        <taxon>Phyllobacteriaceae</taxon>
        <taxon>Aminobacter</taxon>
    </lineage>
</organism>
<dbReference type="GO" id="GO:0043190">
    <property type="term" value="C:ATP-binding cassette (ABC) transporter complex"/>
    <property type="evidence" value="ECO:0007669"/>
    <property type="project" value="InterPro"/>
</dbReference>
<dbReference type="PANTHER" id="PTHR42781">
    <property type="entry name" value="SPERMIDINE/PUTRESCINE IMPORT ATP-BINDING PROTEIN POTA"/>
    <property type="match status" value="1"/>
</dbReference>
<dbReference type="InterPro" id="IPR050093">
    <property type="entry name" value="ABC_SmlMolc_Importer"/>
</dbReference>
<dbReference type="FunFam" id="3.40.50.300:FF:000425">
    <property type="entry name" value="Probable ABC transporter, ATP-binding subunit"/>
    <property type="match status" value="1"/>
</dbReference>
<dbReference type="InterPro" id="IPR003593">
    <property type="entry name" value="AAA+_ATPase"/>
</dbReference>
<dbReference type="EMBL" id="UFSM01000001">
    <property type="protein sequence ID" value="SUU89136.1"/>
    <property type="molecule type" value="Genomic_DNA"/>
</dbReference>
<dbReference type="Gene3D" id="3.40.50.300">
    <property type="entry name" value="P-loop containing nucleotide triphosphate hydrolases"/>
    <property type="match status" value="1"/>
</dbReference>
<dbReference type="Pfam" id="PF00005">
    <property type="entry name" value="ABC_tran"/>
    <property type="match status" value="1"/>
</dbReference>
<feature type="domain" description="ABC transporter" evidence="9">
    <location>
        <begin position="3"/>
        <end position="237"/>
    </location>
</feature>
<dbReference type="InterPro" id="IPR008995">
    <property type="entry name" value="Mo/tungstate-bd_C_term_dom"/>
</dbReference>
<evidence type="ECO:0000259" key="9">
    <source>
        <dbReference type="PROSITE" id="PS50893"/>
    </source>
</evidence>
<sequence>MEVRVSNVRKEFDRFPALRDVSLDIRSGELIALLGPSGSGKTTLLRLIAGLERPTRGTIFFGDEDASNRTIQERNVGFVFQHYALFRHMTVADNIGFGLKVRPSAKRPTRAEIRRRASELLDLVQLSGLEKRYPAQLSGGQRQRVALARAMAIEPKVLLLDEPFGALDAQVRRELRRWLREIHDATGHTTIFVTHDQEEALELADRVVVMSQGRIEQIGTADEVYDTPNSPFVYGFIGESSSLPVKIEDGQVWISDRPIGLATPELADGEATLYFRPHDIELLEECNGCIAGTVAASRRVAGTRRVELEIGGGRERIEIELPVGHPAIQKSRVAFRPKRWKVFPKPVEA</sequence>
<comment type="similarity">
    <text evidence="1">Belongs to the ABC transporter superfamily.</text>
</comment>
<dbReference type="CDD" id="cd03296">
    <property type="entry name" value="ABC_CysA_sulfate_importer"/>
    <property type="match status" value="1"/>
</dbReference>
<protein>
    <submittedName>
        <fullName evidence="10">Sulfate/thiosulfate import ATP-binding protein CysA</fullName>
        <ecNumber evidence="10">3.6.3.25</ecNumber>
    </submittedName>
</protein>
<dbReference type="Pfam" id="PF12857">
    <property type="entry name" value="TOBE_3"/>
    <property type="match status" value="1"/>
</dbReference>
<dbReference type="OrthoDB" id="9802264at2"/>
<name>A0A380WLN5_AMIAI</name>
<dbReference type="AlphaFoldDB" id="A0A380WLN5"/>
<dbReference type="InterPro" id="IPR024765">
    <property type="entry name" value="TOBE-like"/>
</dbReference>
<dbReference type="GO" id="GO:0015697">
    <property type="term" value="P:quaternary ammonium group transport"/>
    <property type="evidence" value="ECO:0007669"/>
    <property type="project" value="UniProtKB-ARBA"/>
</dbReference>
<dbReference type="GO" id="GO:0016887">
    <property type="term" value="F:ATP hydrolysis activity"/>
    <property type="evidence" value="ECO:0007669"/>
    <property type="project" value="InterPro"/>
</dbReference>
<dbReference type="RefSeq" id="WP_115731357.1">
    <property type="nucleotide sequence ID" value="NZ_BAAAVY010000002.1"/>
</dbReference>
<evidence type="ECO:0000313" key="11">
    <source>
        <dbReference type="Proteomes" id="UP000254701"/>
    </source>
</evidence>
<dbReference type="InterPro" id="IPR027417">
    <property type="entry name" value="P-loop_NTPase"/>
</dbReference>